<accession>A0AC34FVJ9</accession>
<evidence type="ECO:0000313" key="2">
    <source>
        <dbReference type="WBParaSite" id="ES5_v2.g21483.t1"/>
    </source>
</evidence>
<dbReference type="WBParaSite" id="ES5_v2.g21483.t1">
    <property type="protein sequence ID" value="ES5_v2.g21483.t1"/>
    <property type="gene ID" value="ES5_v2.g21483"/>
</dbReference>
<dbReference type="Proteomes" id="UP000887579">
    <property type="component" value="Unplaced"/>
</dbReference>
<proteinExistence type="predicted"/>
<organism evidence="1 2">
    <name type="scientific">Panagrolaimus sp. ES5</name>
    <dbReference type="NCBI Taxonomy" id="591445"/>
    <lineage>
        <taxon>Eukaryota</taxon>
        <taxon>Metazoa</taxon>
        <taxon>Ecdysozoa</taxon>
        <taxon>Nematoda</taxon>
        <taxon>Chromadorea</taxon>
        <taxon>Rhabditida</taxon>
        <taxon>Tylenchina</taxon>
        <taxon>Panagrolaimomorpha</taxon>
        <taxon>Panagrolaimoidea</taxon>
        <taxon>Panagrolaimidae</taxon>
        <taxon>Panagrolaimus</taxon>
    </lineage>
</organism>
<evidence type="ECO:0000313" key="1">
    <source>
        <dbReference type="Proteomes" id="UP000887579"/>
    </source>
</evidence>
<name>A0AC34FVJ9_9BILA</name>
<sequence length="120" mass="14447">MNIYLFLDYYCAWLDSLDALKGYKKIIIKHDNHEEVKWIPKVPDPEIEKHIRTYFAVFLSILGIVTVLSIIMFGFAMNLYYYEKEALKRKQEKWRRRINKILESHQTFVPPETEEMSSDI</sequence>
<reference evidence="2" key="1">
    <citation type="submission" date="2022-11" db="UniProtKB">
        <authorList>
            <consortium name="WormBaseParasite"/>
        </authorList>
    </citation>
    <scope>IDENTIFICATION</scope>
</reference>
<protein>
    <submittedName>
        <fullName evidence="2">Uncharacterized protein</fullName>
    </submittedName>
</protein>